<dbReference type="InterPro" id="IPR050210">
    <property type="entry name" value="tRNA_Adenine-N(6)_MTase"/>
</dbReference>
<comment type="caution">
    <text evidence="4">The sequence shown here is derived from an EMBL/GenBank/DDBJ whole genome shotgun (WGS) entry which is preliminary data.</text>
</comment>
<dbReference type="InterPro" id="IPR029063">
    <property type="entry name" value="SAM-dependent_MTases_sf"/>
</dbReference>
<dbReference type="PANTHER" id="PTHR47739">
    <property type="entry name" value="TRNA1(VAL) (ADENINE(37)-N6)-METHYLTRANSFERASE"/>
    <property type="match status" value="1"/>
</dbReference>
<evidence type="ECO:0000313" key="4">
    <source>
        <dbReference type="EMBL" id="MBB3892276.1"/>
    </source>
</evidence>
<dbReference type="EMBL" id="JACIDK010000004">
    <property type="protein sequence ID" value="MBB3892276.1"/>
    <property type="molecule type" value="Genomic_DNA"/>
</dbReference>
<dbReference type="AlphaFoldDB" id="A0A840A0Y3"/>
<keyword evidence="1 4" id="KW-0489">Methyltransferase</keyword>
<dbReference type="GO" id="GO:0008168">
    <property type="term" value="F:methyltransferase activity"/>
    <property type="evidence" value="ECO:0007669"/>
    <property type="project" value="UniProtKB-KW"/>
</dbReference>
<sequence>MEPVSDLTDVAISEDRLLGGRVLLRQGVRGYRAGMDAALLAAACDAADGARMLEAGCGPGGALLAAATRRQGASFVGLERDPAAAALARLNVQANGLQSRVEIIEGDVALPFKRLGAPPFDAVMANPPFFDDPAALRAPAPEKSGAWMADGGLGAWTGFLLKAVREGGSITLIHRADRLADILALLAPKAGSFQIRPVHPRAEAPAKRVLVRAIKTGRAPLVLLPPLVLHPAAGAKHTAEAEAILRGQADLAWA</sequence>
<keyword evidence="5" id="KW-1185">Reference proteome</keyword>
<evidence type="ECO:0000259" key="3">
    <source>
        <dbReference type="Pfam" id="PF05175"/>
    </source>
</evidence>
<evidence type="ECO:0000256" key="1">
    <source>
        <dbReference type="ARBA" id="ARBA00022603"/>
    </source>
</evidence>
<organism evidence="4 5">
    <name type="scientific">Phenylobacterium haematophilum</name>
    <dbReference type="NCBI Taxonomy" id="98513"/>
    <lineage>
        <taxon>Bacteria</taxon>
        <taxon>Pseudomonadati</taxon>
        <taxon>Pseudomonadota</taxon>
        <taxon>Alphaproteobacteria</taxon>
        <taxon>Caulobacterales</taxon>
        <taxon>Caulobacteraceae</taxon>
        <taxon>Phenylobacterium</taxon>
    </lineage>
</organism>
<proteinExistence type="predicted"/>
<evidence type="ECO:0000256" key="2">
    <source>
        <dbReference type="ARBA" id="ARBA00022691"/>
    </source>
</evidence>
<accession>A0A840A0Y3</accession>
<gene>
    <name evidence="4" type="ORF">GGQ61_003009</name>
</gene>
<dbReference type="Gene3D" id="3.40.50.150">
    <property type="entry name" value="Vaccinia Virus protein VP39"/>
    <property type="match status" value="1"/>
</dbReference>
<dbReference type="GO" id="GO:0032259">
    <property type="term" value="P:methylation"/>
    <property type="evidence" value="ECO:0007669"/>
    <property type="project" value="UniProtKB-KW"/>
</dbReference>
<name>A0A840A0Y3_9CAUL</name>
<dbReference type="Proteomes" id="UP000530564">
    <property type="component" value="Unassembled WGS sequence"/>
</dbReference>
<dbReference type="InterPro" id="IPR007848">
    <property type="entry name" value="Small_mtfrase_dom"/>
</dbReference>
<dbReference type="PANTHER" id="PTHR47739:SF1">
    <property type="entry name" value="TRNA1(VAL) (ADENINE(37)-N6)-METHYLTRANSFERASE"/>
    <property type="match status" value="1"/>
</dbReference>
<keyword evidence="1 4" id="KW-0808">Transferase</keyword>
<keyword evidence="2" id="KW-0949">S-adenosyl-L-methionine</keyword>
<dbReference type="SUPFAM" id="SSF53335">
    <property type="entry name" value="S-adenosyl-L-methionine-dependent methyltransferases"/>
    <property type="match status" value="1"/>
</dbReference>
<dbReference type="CDD" id="cd02440">
    <property type="entry name" value="AdoMet_MTases"/>
    <property type="match status" value="1"/>
</dbReference>
<feature type="domain" description="Methyltransferase small" evidence="3">
    <location>
        <begin position="37"/>
        <end position="132"/>
    </location>
</feature>
<dbReference type="Pfam" id="PF05175">
    <property type="entry name" value="MTS"/>
    <property type="match status" value="1"/>
</dbReference>
<dbReference type="RefSeq" id="WP_183774243.1">
    <property type="nucleotide sequence ID" value="NZ_JACIDK010000004.1"/>
</dbReference>
<reference evidence="4 5" key="1">
    <citation type="submission" date="2020-08" db="EMBL/GenBank/DDBJ databases">
        <title>Genomic Encyclopedia of Type Strains, Phase IV (KMG-IV): sequencing the most valuable type-strain genomes for metagenomic binning, comparative biology and taxonomic classification.</title>
        <authorList>
            <person name="Goeker M."/>
        </authorList>
    </citation>
    <scope>NUCLEOTIDE SEQUENCE [LARGE SCALE GENOMIC DNA]</scope>
    <source>
        <strain evidence="4 5">DSM 21793</strain>
    </source>
</reference>
<evidence type="ECO:0000313" key="5">
    <source>
        <dbReference type="Proteomes" id="UP000530564"/>
    </source>
</evidence>
<protein>
    <submittedName>
        <fullName evidence="4">tRNA1(Val) A37 N6-methylase TrmN6</fullName>
    </submittedName>
</protein>